<dbReference type="Proteomes" id="UP000250235">
    <property type="component" value="Unassembled WGS sequence"/>
</dbReference>
<name>A0A2Z7CI75_9LAMI</name>
<proteinExistence type="predicted"/>
<keyword evidence="2" id="KW-1185">Reference proteome</keyword>
<accession>A0A2Z7CI75</accession>
<gene>
    <name evidence="1" type="ORF">F511_34236</name>
</gene>
<dbReference type="EMBL" id="KQ995383">
    <property type="protein sequence ID" value="KZV46762.1"/>
    <property type="molecule type" value="Genomic_DNA"/>
</dbReference>
<organism evidence="1 2">
    <name type="scientific">Dorcoceras hygrometricum</name>
    <dbReference type="NCBI Taxonomy" id="472368"/>
    <lineage>
        <taxon>Eukaryota</taxon>
        <taxon>Viridiplantae</taxon>
        <taxon>Streptophyta</taxon>
        <taxon>Embryophyta</taxon>
        <taxon>Tracheophyta</taxon>
        <taxon>Spermatophyta</taxon>
        <taxon>Magnoliopsida</taxon>
        <taxon>eudicotyledons</taxon>
        <taxon>Gunneridae</taxon>
        <taxon>Pentapetalae</taxon>
        <taxon>asterids</taxon>
        <taxon>lamiids</taxon>
        <taxon>Lamiales</taxon>
        <taxon>Gesneriaceae</taxon>
        <taxon>Didymocarpoideae</taxon>
        <taxon>Trichosporeae</taxon>
        <taxon>Loxocarpinae</taxon>
        <taxon>Dorcoceras</taxon>
    </lineage>
</organism>
<evidence type="ECO:0000313" key="2">
    <source>
        <dbReference type="Proteomes" id="UP000250235"/>
    </source>
</evidence>
<sequence>MHLIAFIYCAIYLLFHDCSPYWGLTPVPPGLFICLCAIQVSQVHLLAQALDNQTQATAHPVESFNEPAVAMNPVASFAYPVDMESSRKKADVMESYNPDARFQSQYLKNSAEAQSSSRHESAAKQLMIYESWMSTAERNSNGKYAQDGKNQWLKLSRANFLDLREQDLYYSGK</sequence>
<reference evidence="1 2" key="1">
    <citation type="journal article" date="2015" name="Proc. Natl. Acad. Sci. U.S.A.">
        <title>The resurrection genome of Boea hygrometrica: A blueprint for survival of dehydration.</title>
        <authorList>
            <person name="Xiao L."/>
            <person name="Yang G."/>
            <person name="Zhang L."/>
            <person name="Yang X."/>
            <person name="Zhao S."/>
            <person name="Ji Z."/>
            <person name="Zhou Q."/>
            <person name="Hu M."/>
            <person name="Wang Y."/>
            <person name="Chen M."/>
            <person name="Xu Y."/>
            <person name="Jin H."/>
            <person name="Xiao X."/>
            <person name="Hu G."/>
            <person name="Bao F."/>
            <person name="Hu Y."/>
            <person name="Wan P."/>
            <person name="Li L."/>
            <person name="Deng X."/>
            <person name="Kuang T."/>
            <person name="Xiang C."/>
            <person name="Zhu J.K."/>
            <person name="Oliver M.J."/>
            <person name="He Y."/>
        </authorList>
    </citation>
    <scope>NUCLEOTIDE SEQUENCE [LARGE SCALE GENOMIC DNA]</scope>
    <source>
        <strain evidence="2">cv. XS01</strain>
    </source>
</reference>
<dbReference type="AlphaFoldDB" id="A0A2Z7CI75"/>
<evidence type="ECO:0000313" key="1">
    <source>
        <dbReference type="EMBL" id="KZV46762.1"/>
    </source>
</evidence>
<protein>
    <submittedName>
        <fullName evidence="1">Uncharacterized protein</fullName>
    </submittedName>
</protein>